<dbReference type="SUPFAM" id="SSF51905">
    <property type="entry name" value="FAD/NAD(P)-binding domain"/>
    <property type="match status" value="1"/>
</dbReference>
<feature type="domain" description="Amine oxidase" evidence="1">
    <location>
        <begin position="11"/>
        <end position="440"/>
    </location>
</feature>
<keyword evidence="3" id="KW-1185">Reference proteome</keyword>
<gene>
    <name evidence="2" type="ORF">GO493_17155</name>
</gene>
<dbReference type="GO" id="GO:0005829">
    <property type="term" value="C:cytosol"/>
    <property type="evidence" value="ECO:0007669"/>
    <property type="project" value="TreeGrafter"/>
</dbReference>
<evidence type="ECO:0000313" key="2">
    <source>
        <dbReference type="EMBL" id="MVT10003.1"/>
    </source>
</evidence>
<dbReference type="AlphaFoldDB" id="A0A7K1U6L0"/>
<reference evidence="2 3" key="1">
    <citation type="submission" date="2019-12" db="EMBL/GenBank/DDBJ databases">
        <title>Chitinophaga sp. strain ysch24 (GDMCC 1.1355), whole genome shotgun sequence.</title>
        <authorList>
            <person name="Zhang X."/>
        </authorList>
    </citation>
    <scope>NUCLEOTIDE SEQUENCE [LARGE SCALE GENOMIC DNA]</scope>
    <source>
        <strain evidence="3">ysch24</strain>
    </source>
</reference>
<dbReference type="GO" id="GO:0008767">
    <property type="term" value="F:UDP-galactopyranose mutase activity"/>
    <property type="evidence" value="ECO:0007669"/>
    <property type="project" value="TreeGrafter"/>
</dbReference>
<dbReference type="PANTHER" id="PTHR21197:SF0">
    <property type="entry name" value="UDP-GALACTOPYRANOSE MUTASE"/>
    <property type="match status" value="1"/>
</dbReference>
<accession>A0A7K1U6L0</accession>
<sequence>MKIAIIGAGPAGLTAAYVLSKSNYKVDVYEASGRVGGMSCTIALWNQKVDIGPHRFFSTDKKVNSLWLEIAGKDYRMVNRLTRIYYKGKFFSYPIRVFNALHNLGLYEALRCIISYCKEQLFKKRYTGTFSSWVQSRFGKRLFEIFFKSYTEKLWGLPCDKLDADFAAQRIKRLSLYEAIKNAILQGKGNKHKTLVDEFAYPTGGSGMIYDRMHERIKANGGNVHLHCPVYRIITVNEKVIGLELGDGTFCEYDHIISSMPYSLMVERLPEVPEGIKKLAARLRYRNTILIYLLINETDLFPDNWIYVHSENLKMGRITNFRNWVPQLYNEENKTILAIEYWCNDEDTMWRNTDEELAELAKREIINTHLVKAASIEDHYVLRLHRSYPVYKKGYRYILSPIEEYLSGIENLSVIGRYGSFKYNNQDHSILMGLLAAENIMEGAQHQLHRINTDYETYQESYIVTTTGLSKQ</sequence>
<dbReference type="RefSeq" id="WP_157307450.1">
    <property type="nucleotide sequence ID" value="NZ_WRXN01000007.1"/>
</dbReference>
<dbReference type="GO" id="GO:0016491">
    <property type="term" value="F:oxidoreductase activity"/>
    <property type="evidence" value="ECO:0007669"/>
    <property type="project" value="InterPro"/>
</dbReference>
<dbReference type="PRINTS" id="PR00419">
    <property type="entry name" value="ADXRDTASE"/>
</dbReference>
<evidence type="ECO:0000313" key="3">
    <source>
        <dbReference type="Proteomes" id="UP000461730"/>
    </source>
</evidence>
<comment type="caution">
    <text evidence="2">The sequence shown here is derived from an EMBL/GenBank/DDBJ whole genome shotgun (WGS) entry which is preliminary data.</text>
</comment>
<dbReference type="Proteomes" id="UP000461730">
    <property type="component" value="Unassembled WGS sequence"/>
</dbReference>
<dbReference type="InterPro" id="IPR002937">
    <property type="entry name" value="Amino_oxidase"/>
</dbReference>
<dbReference type="Pfam" id="PF01593">
    <property type="entry name" value="Amino_oxidase"/>
    <property type="match status" value="1"/>
</dbReference>
<organism evidence="2 3">
    <name type="scientific">Chitinophaga tropicalis</name>
    <dbReference type="NCBI Taxonomy" id="2683588"/>
    <lineage>
        <taxon>Bacteria</taxon>
        <taxon>Pseudomonadati</taxon>
        <taxon>Bacteroidota</taxon>
        <taxon>Chitinophagia</taxon>
        <taxon>Chitinophagales</taxon>
        <taxon>Chitinophagaceae</taxon>
        <taxon>Chitinophaga</taxon>
    </lineage>
</organism>
<dbReference type="NCBIfam" id="NF005548">
    <property type="entry name" value="PRK07208.1-4"/>
    <property type="match status" value="1"/>
</dbReference>
<evidence type="ECO:0000259" key="1">
    <source>
        <dbReference type="Pfam" id="PF01593"/>
    </source>
</evidence>
<dbReference type="InterPro" id="IPR036188">
    <property type="entry name" value="FAD/NAD-bd_sf"/>
</dbReference>
<dbReference type="EMBL" id="WRXN01000007">
    <property type="protein sequence ID" value="MVT10003.1"/>
    <property type="molecule type" value="Genomic_DNA"/>
</dbReference>
<protein>
    <submittedName>
        <fullName evidence="2">NAD(P)-binding protein</fullName>
    </submittedName>
</protein>
<name>A0A7K1U6L0_9BACT</name>
<proteinExistence type="predicted"/>
<dbReference type="GO" id="GO:0050660">
    <property type="term" value="F:flavin adenine dinucleotide binding"/>
    <property type="evidence" value="ECO:0007669"/>
    <property type="project" value="TreeGrafter"/>
</dbReference>
<dbReference type="PANTHER" id="PTHR21197">
    <property type="entry name" value="UDP-GALACTOPYRANOSE MUTASE"/>
    <property type="match status" value="1"/>
</dbReference>
<dbReference type="Gene3D" id="3.50.50.60">
    <property type="entry name" value="FAD/NAD(P)-binding domain"/>
    <property type="match status" value="1"/>
</dbReference>